<dbReference type="GeneID" id="24105967"/>
<name>R9NX24_PSEHS</name>
<reference evidence="2" key="1">
    <citation type="journal article" date="2013" name="Genome Announc.">
        <title>Draft genome sequence of the basidiomycetous yeast-like fungus Pseudozyma hubeiensis SY62, which produces an abundant amount of the biosurfactant mannosylerythritol lipids.</title>
        <authorList>
            <person name="Konishi M."/>
            <person name="Hatada Y."/>
            <person name="Horiuchi J."/>
        </authorList>
    </citation>
    <scope>NUCLEOTIDE SEQUENCE [LARGE SCALE GENOMIC DNA]</scope>
    <source>
        <strain evidence="2">SY62</strain>
    </source>
</reference>
<dbReference type="AlphaFoldDB" id="R9NX24"/>
<protein>
    <submittedName>
        <fullName evidence="1">Nucleoporin</fullName>
    </submittedName>
</protein>
<dbReference type="RefSeq" id="XP_012186688.1">
    <property type="nucleotide sequence ID" value="XM_012331298.1"/>
</dbReference>
<proteinExistence type="predicted"/>
<sequence length="180" mass="20500">MSTSISKRQFLIAFCEKLVRNAVRPTMAEPAFISALQATLFSTFLMCSRRSSPLERKFRDEFAPSESCKPDRRCLLSSAWNCPYQPQFRSCLKQKMQYYAGLVIVESLLDATLDSHLDSQLHRLSRSHAFSTAHRVHEARTTSFSLPRFPSSPHLFRDFSVGWHSLQRCSSTVTTIANCG</sequence>
<organism evidence="1 2">
    <name type="scientific">Pseudozyma hubeiensis (strain SY62)</name>
    <name type="common">Yeast</name>
    <dbReference type="NCBI Taxonomy" id="1305764"/>
    <lineage>
        <taxon>Eukaryota</taxon>
        <taxon>Fungi</taxon>
        <taxon>Dikarya</taxon>
        <taxon>Basidiomycota</taxon>
        <taxon>Ustilaginomycotina</taxon>
        <taxon>Ustilaginomycetes</taxon>
        <taxon>Ustilaginales</taxon>
        <taxon>Ustilaginaceae</taxon>
        <taxon>Pseudozyma</taxon>
    </lineage>
</organism>
<evidence type="ECO:0000313" key="1">
    <source>
        <dbReference type="EMBL" id="GAC93101.1"/>
    </source>
</evidence>
<accession>R9NX24</accession>
<dbReference type="EMBL" id="DF238772">
    <property type="protein sequence ID" value="GAC93101.1"/>
    <property type="molecule type" value="Genomic_DNA"/>
</dbReference>
<keyword evidence="2" id="KW-1185">Reference proteome</keyword>
<dbReference type="HOGENOM" id="CLU_1496877_0_0_1"/>
<gene>
    <name evidence="1" type="ORF">PHSY_000663</name>
</gene>
<dbReference type="Proteomes" id="UP000014071">
    <property type="component" value="Unassembled WGS sequence"/>
</dbReference>
<evidence type="ECO:0000313" key="2">
    <source>
        <dbReference type="Proteomes" id="UP000014071"/>
    </source>
</evidence>